<feature type="domain" description="HTH lysR-type" evidence="5">
    <location>
        <begin position="1"/>
        <end position="58"/>
    </location>
</feature>
<dbReference type="PROSITE" id="PS50931">
    <property type="entry name" value="HTH_LYSR"/>
    <property type="match status" value="1"/>
</dbReference>
<keyword evidence="3" id="KW-0238">DNA-binding</keyword>
<dbReference type="GO" id="GO:0003700">
    <property type="term" value="F:DNA-binding transcription factor activity"/>
    <property type="evidence" value="ECO:0007669"/>
    <property type="project" value="InterPro"/>
</dbReference>
<dbReference type="FunFam" id="1.10.10.10:FF:000001">
    <property type="entry name" value="LysR family transcriptional regulator"/>
    <property type="match status" value="1"/>
</dbReference>
<dbReference type="InterPro" id="IPR000847">
    <property type="entry name" value="LysR_HTH_N"/>
</dbReference>
<accession>A0A6L5X3T5</accession>
<keyword evidence="7" id="KW-1185">Reference proteome</keyword>
<dbReference type="CDD" id="cd05466">
    <property type="entry name" value="PBP2_LTTR_substrate"/>
    <property type="match status" value="1"/>
</dbReference>
<evidence type="ECO:0000313" key="6">
    <source>
        <dbReference type="EMBL" id="MSS14028.1"/>
    </source>
</evidence>
<keyword evidence="2" id="KW-0805">Transcription regulation</keyword>
<evidence type="ECO:0000256" key="4">
    <source>
        <dbReference type="ARBA" id="ARBA00023163"/>
    </source>
</evidence>
<dbReference type="GO" id="GO:0005829">
    <property type="term" value="C:cytosol"/>
    <property type="evidence" value="ECO:0007669"/>
    <property type="project" value="TreeGrafter"/>
</dbReference>
<evidence type="ECO:0000256" key="3">
    <source>
        <dbReference type="ARBA" id="ARBA00023125"/>
    </source>
</evidence>
<comment type="caution">
    <text evidence="6">The sequence shown here is derived from an EMBL/GenBank/DDBJ whole genome shotgun (WGS) entry which is preliminary data.</text>
</comment>
<evidence type="ECO:0000259" key="5">
    <source>
        <dbReference type="PROSITE" id="PS50931"/>
    </source>
</evidence>
<sequence>MDIRIMEYYLAVVREGNISAAAQALHVSQPGLSRQMRDLEEELGVTLFERGSRRIRLTEEGMILRRRAEEMIHLMQMTEGEISRAHHNVSGEIHIGAGESRSFHHISETAGKIHAQYPDIHFTITSGDTADLMEQLESGLIDVALIFTDYDHDQYQGIRLPQEDRLGVLMRRDDPLAGKDVISVHDMKDQPLIIPRAAAGLLSSDPALADMKIVTVYNLIYNASLFVEDGVGYAIGFDGLINVSGDSALAFRPLETQIIQAATVIWKKYESFTPAVNLFLNYMKQGR</sequence>
<dbReference type="Gene3D" id="3.40.190.290">
    <property type="match status" value="1"/>
</dbReference>
<evidence type="ECO:0000313" key="7">
    <source>
        <dbReference type="Proteomes" id="UP000481852"/>
    </source>
</evidence>
<dbReference type="PANTHER" id="PTHR30419">
    <property type="entry name" value="HTH-TYPE TRANSCRIPTIONAL REGULATOR YBHD"/>
    <property type="match status" value="1"/>
</dbReference>
<dbReference type="Pfam" id="PF03466">
    <property type="entry name" value="LysR_substrate"/>
    <property type="match status" value="1"/>
</dbReference>
<dbReference type="PANTHER" id="PTHR30419:SF8">
    <property type="entry name" value="NITROGEN ASSIMILATION TRANSCRIPTIONAL ACTIVATOR-RELATED"/>
    <property type="match status" value="1"/>
</dbReference>
<dbReference type="SUPFAM" id="SSF53850">
    <property type="entry name" value="Periplasmic binding protein-like II"/>
    <property type="match status" value="1"/>
</dbReference>
<proteinExistence type="inferred from homology"/>
<organism evidence="6 7">
    <name type="scientific">Porcincola intestinalis</name>
    <dbReference type="NCBI Taxonomy" id="2606632"/>
    <lineage>
        <taxon>Bacteria</taxon>
        <taxon>Bacillati</taxon>
        <taxon>Bacillota</taxon>
        <taxon>Clostridia</taxon>
        <taxon>Lachnospirales</taxon>
        <taxon>Lachnospiraceae</taxon>
        <taxon>Porcincola</taxon>
    </lineage>
</organism>
<dbReference type="SUPFAM" id="SSF46785">
    <property type="entry name" value="Winged helix' DNA-binding domain"/>
    <property type="match status" value="1"/>
</dbReference>
<dbReference type="EMBL" id="VULZ01000002">
    <property type="protein sequence ID" value="MSS14028.1"/>
    <property type="molecule type" value="Genomic_DNA"/>
</dbReference>
<evidence type="ECO:0000256" key="2">
    <source>
        <dbReference type="ARBA" id="ARBA00023015"/>
    </source>
</evidence>
<dbReference type="PRINTS" id="PR00039">
    <property type="entry name" value="HTHLYSR"/>
</dbReference>
<keyword evidence="4" id="KW-0804">Transcription</keyword>
<dbReference type="InterPro" id="IPR050950">
    <property type="entry name" value="HTH-type_LysR_regulators"/>
</dbReference>
<evidence type="ECO:0000256" key="1">
    <source>
        <dbReference type="ARBA" id="ARBA00009437"/>
    </source>
</evidence>
<dbReference type="InterPro" id="IPR005119">
    <property type="entry name" value="LysR_subst-bd"/>
</dbReference>
<protein>
    <submittedName>
        <fullName evidence="6">LysR family transcriptional regulator</fullName>
    </submittedName>
</protein>
<dbReference type="Proteomes" id="UP000481852">
    <property type="component" value="Unassembled WGS sequence"/>
</dbReference>
<name>A0A6L5X3T5_9FIRM</name>
<dbReference type="InterPro" id="IPR036390">
    <property type="entry name" value="WH_DNA-bd_sf"/>
</dbReference>
<dbReference type="Pfam" id="PF00126">
    <property type="entry name" value="HTH_1"/>
    <property type="match status" value="1"/>
</dbReference>
<gene>
    <name evidence="6" type="ORF">FYJ35_03050</name>
</gene>
<comment type="similarity">
    <text evidence="1">Belongs to the LysR transcriptional regulatory family.</text>
</comment>
<dbReference type="RefSeq" id="WP_154522975.1">
    <property type="nucleotide sequence ID" value="NZ_VULZ01000002.1"/>
</dbReference>
<dbReference type="InterPro" id="IPR036388">
    <property type="entry name" value="WH-like_DNA-bd_sf"/>
</dbReference>
<dbReference type="AlphaFoldDB" id="A0A6L5X3T5"/>
<dbReference type="GO" id="GO:0003677">
    <property type="term" value="F:DNA binding"/>
    <property type="evidence" value="ECO:0007669"/>
    <property type="project" value="UniProtKB-KW"/>
</dbReference>
<dbReference type="Gene3D" id="1.10.10.10">
    <property type="entry name" value="Winged helix-like DNA-binding domain superfamily/Winged helix DNA-binding domain"/>
    <property type="match status" value="1"/>
</dbReference>
<reference evidence="6 7" key="1">
    <citation type="submission" date="2019-08" db="EMBL/GenBank/DDBJ databases">
        <title>In-depth cultivation of the pig gut microbiome towards novel bacterial diversity and tailored functional studies.</title>
        <authorList>
            <person name="Wylensek D."/>
            <person name="Hitch T.C.A."/>
            <person name="Clavel T."/>
        </authorList>
    </citation>
    <scope>NUCLEOTIDE SEQUENCE [LARGE SCALE GENOMIC DNA]</scope>
    <source>
        <strain evidence="6 7">Oil+RF-744-WCA-WT-11</strain>
    </source>
</reference>